<feature type="compositionally biased region" description="Basic and acidic residues" evidence="1">
    <location>
        <begin position="390"/>
        <end position="402"/>
    </location>
</feature>
<feature type="region of interest" description="Disordered" evidence="1">
    <location>
        <begin position="376"/>
        <end position="427"/>
    </location>
</feature>
<protein>
    <submittedName>
        <fullName evidence="2">Uncharacterized protein</fullName>
    </submittedName>
</protein>
<reference evidence="2 3" key="1">
    <citation type="submission" date="2016-02" db="EMBL/GenBank/DDBJ databases">
        <title>Genome analysis of coral dinoflagellate symbionts highlights evolutionary adaptations to a symbiotic lifestyle.</title>
        <authorList>
            <person name="Aranda M."/>
            <person name="Li Y."/>
            <person name="Liew Y.J."/>
            <person name="Baumgarten S."/>
            <person name="Simakov O."/>
            <person name="Wilson M."/>
            <person name="Piel J."/>
            <person name="Ashoor H."/>
            <person name="Bougouffa S."/>
            <person name="Bajic V.B."/>
            <person name="Ryu T."/>
            <person name="Ravasi T."/>
            <person name="Bayer T."/>
            <person name="Micklem G."/>
            <person name="Kim H."/>
            <person name="Bhak J."/>
            <person name="Lajeunesse T.C."/>
            <person name="Voolstra C.R."/>
        </authorList>
    </citation>
    <scope>NUCLEOTIDE SEQUENCE [LARGE SCALE GENOMIC DNA]</scope>
    <source>
        <strain evidence="2 3">CCMP2467</strain>
    </source>
</reference>
<keyword evidence="3" id="KW-1185">Reference proteome</keyword>
<accession>A0A1Q9EDV4</accession>
<dbReference type="OrthoDB" id="436717at2759"/>
<organism evidence="2 3">
    <name type="scientific">Symbiodinium microadriaticum</name>
    <name type="common">Dinoflagellate</name>
    <name type="synonym">Zooxanthella microadriatica</name>
    <dbReference type="NCBI Taxonomy" id="2951"/>
    <lineage>
        <taxon>Eukaryota</taxon>
        <taxon>Sar</taxon>
        <taxon>Alveolata</taxon>
        <taxon>Dinophyceae</taxon>
        <taxon>Suessiales</taxon>
        <taxon>Symbiodiniaceae</taxon>
        <taxon>Symbiodinium</taxon>
    </lineage>
</organism>
<evidence type="ECO:0000256" key="1">
    <source>
        <dbReference type="SAM" id="MobiDB-lite"/>
    </source>
</evidence>
<evidence type="ECO:0000313" key="3">
    <source>
        <dbReference type="Proteomes" id="UP000186817"/>
    </source>
</evidence>
<dbReference type="AlphaFoldDB" id="A0A1Q9EDV4"/>
<comment type="caution">
    <text evidence="2">The sequence shown here is derived from an EMBL/GenBank/DDBJ whole genome shotgun (WGS) entry which is preliminary data.</text>
</comment>
<name>A0A1Q9EDV4_SYMMI</name>
<feature type="region of interest" description="Disordered" evidence="1">
    <location>
        <begin position="492"/>
        <end position="545"/>
    </location>
</feature>
<sequence length="670" mass="74383">MFAAPAHSKAMLPNLCQQQWWPSRCDATQRLQALQAPELRAAPRRARGLCSGVAGLAVTVGSVWWVSRLRRAAKPLLSRCSFLASHPLPRSPGWRSISCRAAASDSEEEGVLPDLPVSELLERVLAGLEKACKSVEGKIGGLRRQIRDPEEAVLWRRRGDGLLNVREPWYPGMTEVGVPDYSNLGDDGLPLLLTVELDPKMDFKKNAQLCFKQAGKIDRGIAKCTPLVEALEVELKRWKEDLQKVEGLRDTAAADEVALEQLAPLYQELCEQRYIRKPKVKAAALGKQEDVDRFVSPSGHEVLAGRSASANERVSFELTFKDALWFRRHLWPCALRMGYGKDRDKEQSQADLLRARGDVRQTTVCFEVRLSAPGARARPKGVDTVSRLGLDLRKPGEAERRERREKRHERHDSVDSTSTEVPSEAAPLEVAQVDTRVGQFTPVAEWNFREAHRAQRGRNERRATWDIKPGDKILAVNGAEASDRAMLQELQSAASMDSPKERRRHSDSLLPAEPLSSRGLRSSERRAASAQPSADRSEPNSFLAPPSARWSAELLHGHLDVRSSSCEPRPPPTPVSKGHTTARNREPPWFSESAFSHGPCPADLTATRFHTDNGIPGSHVTIRAPAGEVDDEDIEFAASVAAWHSQARQKMYVPVMYCQAVRSGHVVPEA</sequence>
<dbReference type="EMBL" id="LSRX01000180">
    <property type="protein sequence ID" value="OLQ05616.1"/>
    <property type="molecule type" value="Genomic_DNA"/>
</dbReference>
<dbReference type="Pfam" id="PF05833">
    <property type="entry name" value="NFACT_N"/>
    <property type="match status" value="1"/>
</dbReference>
<proteinExistence type="predicted"/>
<evidence type="ECO:0000313" key="2">
    <source>
        <dbReference type="EMBL" id="OLQ05616.1"/>
    </source>
</evidence>
<gene>
    <name evidence="2" type="ORF">AK812_SmicGene11182</name>
</gene>
<feature type="region of interest" description="Disordered" evidence="1">
    <location>
        <begin position="561"/>
        <end position="595"/>
    </location>
</feature>
<feature type="compositionally biased region" description="Basic and acidic residues" evidence="1">
    <location>
        <begin position="498"/>
        <end position="507"/>
    </location>
</feature>
<dbReference type="Proteomes" id="UP000186817">
    <property type="component" value="Unassembled WGS sequence"/>
</dbReference>